<dbReference type="InterPro" id="IPR036249">
    <property type="entry name" value="Thioredoxin-like_sf"/>
</dbReference>
<dbReference type="Gene3D" id="3.40.30.10">
    <property type="entry name" value="Glutaredoxin"/>
    <property type="match status" value="1"/>
</dbReference>
<gene>
    <name evidence="1" type="primary">ytxJ</name>
    <name evidence="1" type="ORF">GOQ30_15785</name>
</gene>
<protein>
    <submittedName>
        <fullName evidence="1">Bacillithiol system redox-active protein YtxJ</fullName>
    </submittedName>
</protein>
<evidence type="ECO:0000313" key="1">
    <source>
        <dbReference type="EMBL" id="MVO10635.1"/>
    </source>
</evidence>
<evidence type="ECO:0000313" key="2">
    <source>
        <dbReference type="Proteomes" id="UP000431264"/>
    </source>
</evidence>
<name>A0A6I4IV01_9FLAO</name>
<accession>A0A6I4IV01</accession>
<dbReference type="OrthoDB" id="677051at2"/>
<dbReference type="SUPFAM" id="SSF52833">
    <property type="entry name" value="Thioredoxin-like"/>
    <property type="match status" value="1"/>
</dbReference>
<keyword evidence="2" id="KW-1185">Reference proteome</keyword>
<dbReference type="Proteomes" id="UP000431264">
    <property type="component" value="Unassembled WGS sequence"/>
</dbReference>
<dbReference type="EMBL" id="WQLW01000014">
    <property type="protein sequence ID" value="MVO10635.1"/>
    <property type="molecule type" value="Genomic_DNA"/>
</dbReference>
<dbReference type="AlphaFoldDB" id="A0A6I4IV01"/>
<sequence length="132" mass="15211">MSFLNKIFGSSNQENPESNSEPKFHTLTDIEELDTIDTASFEKPIVLFKHSTRCSISRFALKQFDNAYHFTNTEMEWYLLDLLNYREVSNAIANRYDVMHQSPQILVIKNGKVIYTASHDAIDATDLKQFVG</sequence>
<dbReference type="RefSeq" id="WP_140999061.1">
    <property type="nucleotide sequence ID" value="NZ_VDCZ01000014.1"/>
</dbReference>
<dbReference type="InterPro" id="IPR022551">
    <property type="entry name" value="BrxC"/>
</dbReference>
<dbReference type="NCBIfam" id="TIGR04019">
    <property type="entry name" value="B_thiol_YtxJ"/>
    <property type="match status" value="1"/>
</dbReference>
<organism evidence="1 2">
    <name type="scientific">Flavobacterium profundi</name>
    <dbReference type="NCBI Taxonomy" id="1774945"/>
    <lineage>
        <taxon>Bacteria</taxon>
        <taxon>Pseudomonadati</taxon>
        <taxon>Bacteroidota</taxon>
        <taxon>Flavobacteriia</taxon>
        <taxon>Flavobacteriales</taxon>
        <taxon>Flavobacteriaceae</taxon>
        <taxon>Flavobacterium</taxon>
    </lineage>
</organism>
<reference evidence="2" key="1">
    <citation type="submission" date="2019-05" db="EMBL/GenBank/DDBJ databases">
        <title>Flavobacterium profundi sp. nov., isolated from a deep-sea seamount.</title>
        <authorList>
            <person name="Zhang D.-C."/>
        </authorList>
    </citation>
    <scope>NUCLEOTIDE SEQUENCE [LARGE SCALE GENOMIC DNA]</scope>
    <source>
        <strain evidence="2">TP390</strain>
    </source>
</reference>
<comment type="caution">
    <text evidence="1">The sequence shown here is derived from an EMBL/GenBank/DDBJ whole genome shotgun (WGS) entry which is preliminary data.</text>
</comment>
<proteinExistence type="predicted"/>
<dbReference type="Pfam" id="PF11009">
    <property type="entry name" value="BrxC"/>
    <property type="match status" value="1"/>
</dbReference>